<organism evidence="1 2">
    <name type="scientific">Ridgeia piscesae</name>
    <name type="common">Tubeworm</name>
    <dbReference type="NCBI Taxonomy" id="27915"/>
    <lineage>
        <taxon>Eukaryota</taxon>
        <taxon>Metazoa</taxon>
        <taxon>Spiralia</taxon>
        <taxon>Lophotrochozoa</taxon>
        <taxon>Annelida</taxon>
        <taxon>Polychaeta</taxon>
        <taxon>Sedentaria</taxon>
        <taxon>Canalipalpata</taxon>
        <taxon>Sabellida</taxon>
        <taxon>Siboglinidae</taxon>
        <taxon>Ridgeia</taxon>
    </lineage>
</organism>
<name>A0AAD9KQL7_RIDPI</name>
<gene>
    <name evidence="1" type="ORF">NP493_773g00006</name>
</gene>
<sequence>MTPPGLLPPLSVQAVHPCPATQPHPSTPAPQAGLGILDYPFHPFVRVLKILHLVPVTLLHPVDLRVQIAPAVQTVHLALCYPLHPSAQAIPADPGLRRVHQVLGTPPSLGTLLRLVAPIDPVTRGGHPFPALHACLGSHEVRRGLGPRIFPSTQPDPGIRGSLPLPDVLAAQICLVSQTLPVVPFFRAAHLFHQVRARLAVPRRPVGHPGRAAQQDPVCP</sequence>
<keyword evidence="2" id="KW-1185">Reference proteome</keyword>
<proteinExistence type="predicted"/>
<reference evidence="1" key="1">
    <citation type="journal article" date="2023" name="Mol. Biol. Evol.">
        <title>Third-Generation Sequencing Reveals the Adaptive Role of the Epigenome in Three Deep-Sea Polychaetes.</title>
        <authorList>
            <person name="Perez M."/>
            <person name="Aroh O."/>
            <person name="Sun Y."/>
            <person name="Lan Y."/>
            <person name="Juniper S.K."/>
            <person name="Young C.R."/>
            <person name="Angers B."/>
            <person name="Qian P.Y."/>
        </authorList>
    </citation>
    <scope>NUCLEOTIDE SEQUENCE</scope>
    <source>
        <strain evidence="1">R07B-5</strain>
    </source>
</reference>
<dbReference type="AlphaFoldDB" id="A0AAD9KQL7"/>
<accession>A0AAD9KQL7</accession>
<evidence type="ECO:0000313" key="1">
    <source>
        <dbReference type="EMBL" id="KAK2174853.1"/>
    </source>
</evidence>
<comment type="caution">
    <text evidence="1">The sequence shown here is derived from an EMBL/GenBank/DDBJ whole genome shotgun (WGS) entry which is preliminary data.</text>
</comment>
<dbReference type="Proteomes" id="UP001209878">
    <property type="component" value="Unassembled WGS sequence"/>
</dbReference>
<evidence type="ECO:0000313" key="2">
    <source>
        <dbReference type="Proteomes" id="UP001209878"/>
    </source>
</evidence>
<protein>
    <submittedName>
        <fullName evidence="1">Uncharacterized protein</fullName>
    </submittedName>
</protein>
<dbReference type="EMBL" id="JAODUO010000771">
    <property type="protein sequence ID" value="KAK2174853.1"/>
    <property type="molecule type" value="Genomic_DNA"/>
</dbReference>